<dbReference type="Proteomes" id="UP000030763">
    <property type="component" value="Unassembled WGS sequence"/>
</dbReference>
<evidence type="ECO:0000256" key="1">
    <source>
        <dbReference type="ARBA" id="ARBA00004888"/>
    </source>
</evidence>
<dbReference type="RefSeq" id="XP_013332721.1">
    <property type="nucleotide sequence ID" value="XM_013477267.1"/>
</dbReference>
<dbReference type="PROSITE" id="PS51748">
    <property type="entry name" value="HEXOKINASE_2"/>
    <property type="match status" value="1"/>
</dbReference>
<dbReference type="CDD" id="cd24000">
    <property type="entry name" value="ASKHA_NBD_HK"/>
    <property type="match status" value="1"/>
</dbReference>
<dbReference type="GO" id="GO:0008865">
    <property type="term" value="F:fructokinase activity"/>
    <property type="evidence" value="ECO:0007669"/>
    <property type="project" value="TreeGrafter"/>
</dbReference>
<evidence type="ECO:0000256" key="8">
    <source>
        <dbReference type="ARBA" id="ARBA00023152"/>
    </source>
</evidence>
<evidence type="ECO:0000259" key="12">
    <source>
        <dbReference type="Pfam" id="PF00349"/>
    </source>
</evidence>
<dbReference type="GO" id="GO:0005524">
    <property type="term" value="F:ATP binding"/>
    <property type="evidence" value="ECO:0007669"/>
    <property type="project" value="UniProtKB-UniRule"/>
</dbReference>
<reference evidence="14" key="1">
    <citation type="submission" date="2013-10" db="EMBL/GenBank/DDBJ databases">
        <title>Genomic analysis of the causative agents of coccidiosis in chickens.</title>
        <authorList>
            <person name="Reid A.J."/>
            <person name="Blake D."/>
            <person name="Billington K."/>
            <person name="Browne H."/>
            <person name="Dunn M."/>
            <person name="Hung S."/>
            <person name="Kawahara F."/>
            <person name="Miranda-Saavedra D."/>
            <person name="Mourier T."/>
            <person name="Nagra H."/>
            <person name="Otto T.D."/>
            <person name="Rawlings N."/>
            <person name="Sanchez A."/>
            <person name="Sanders M."/>
            <person name="Subramaniam C."/>
            <person name="Tay Y."/>
            <person name="Dear P."/>
            <person name="Doerig C."/>
            <person name="Gruber A."/>
            <person name="Parkinson J."/>
            <person name="Shirley M."/>
            <person name="Wan K.L."/>
            <person name="Berriman M."/>
            <person name="Tomley F."/>
            <person name="Pain A."/>
        </authorList>
    </citation>
    <scope>NUCLEOTIDE SEQUENCE [LARGE SCALE GENOMIC DNA]</scope>
    <source>
        <strain evidence="14">Weybridge</strain>
    </source>
</reference>
<dbReference type="GO" id="GO:0005739">
    <property type="term" value="C:mitochondrion"/>
    <property type="evidence" value="ECO:0007669"/>
    <property type="project" value="TreeGrafter"/>
</dbReference>
<dbReference type="Pfam" id="PF00349">
    <property type="entry name" value="Hexokinase_1"/>
    <property type="match status" value="1"/>
</dbReference>
<keyword evidence="6 11" id="KW-0418">Kinase</keyword>
<evidence type="ECO:0000256" key="11">
    <source>
        <dbReference type="RuleBase" id="RU362007"/>
    </source>
</evidence>
<dbReference type="GO" id="GO:0005536">
    <property type="term" value="F:D-glucose binding"/>
    <property type="evidence" value="ECO:0007669"/>
    <property type="project" value="InterPro"/>
</dbReference>
<dbReference type="InterPro" id="IPR019807">
    <property type="entry name" value="Hexokinase_BS"/>
</dbReference>
<dbReference type="InterPro" id="IPR001312">
    <property type="entry name" value="Hexokinase"/>
</dbReference>
<organism evidence="14 15">
    <name type="scientific">Eimeria maxima</name>
    <name type="common">Coccidian parasite</name>
    <dbReference type="NCBI Taxonomy" id="5804"/>
    <lineage>
        <taxon>Eukaryota</taxon>
        <taxon>Sar</taxon>
        <taxon>Alveolata</taxon>
        <taxon>Apicomplexa</taxon>
        <taxon>Conoidasida</taxon>
        <taxon>Coccidia</taxon>
        <taxon>Eucoccidiorida</taxon>
        <taxon>Eimeriorina</taxon>
        <taxon>Eimeriidae</taxon>
        <taxon>Eimeria</taxon>
    </lineage>
</organism>
<dbReference type="PANTHER" id="PTHR19443">
    <property type="entry name" value="HEXOKINASE"/>
    <property type="match status" value="1"/>
</dbReference>
<evidence type="ECO:0000256" key="7">
    <source>
        <dbReference type="ARBA" id="ARBA00022840"/>
    </source>
</evidence>
<sequence>MTELSNAFKEEIIKGLEMHKKYGLKWVPELCSLRMLDSCVSKIPNGNEKGIFYALDFGGTNVRAVRCELIGDGKIISQQSLKNLYECGGEIDLMARETSASLLFDVLISNIEELINKNNDKEKLNKQPAKLGFTFSFPCAQSELNNSVLESWTKGFATGHDTDDPVVGKDVVELLTAAIKRKGLGLECAAVVNDTVGTLLSCCYQKGVSSPPCTVGVILGTGSNCCYLEPQAKEYNYKGNIINVESVRLLCLQILQDKAPPKAKVEFSFDAKLAAVLAATMIPEETGGTGAAGAAAGAAAGGAGGAAGEEAAAARVKEILKDNWQWEATREEINIMRNISFAVFDRSAALAAISIAVLTERSKALENNGKVTVAVDGSLYVRNKWYGKRIEYYLYNLIGINKQERIILRAADDGS</sequence>
<evidence type="ECO:0000256" key="6">
    <source>
        <dbReference type="ARBA" id="ARBA00022777"/>
    </source>
</evidence>
<evidence type="ECO:0000256" key="2">
    <source>
        <dbReference type="ARBA" id="ARBA00005028"/>
    </source>
</evidence>
<dbReference type="GO" id="GO:0005829">
    <property type="term" value="C:cytosol"/>
    <property type="evidence" value="ECO:0007669"/>
    <property type="project" value="TreeGrafter"/>
</dbReference>
<name>U6LWG6_EIMMA</name>
<dbReference type="GO" id="GO:0001678">
    <property type="term" value="P:intracellular glucose homeostasis"/>
    <property type="evidence" value="ECO:0007669"/>
    <property type="project" value="InterPro"/>
</dbReference>
<protein>
    <recommendedName>
        <fullName evidence="11">Phosphotransferase</fullName>
        <ecNumber evidence="11">2.7.1.-</ecNumber>
    </recommendedName>
</protein>
<dbReference type="GO" id="GO:0004340">
    <property type="term" value="F:glucokinase activity"/>
    <property type="evidence" value="ECO:0007669"/>
    <property type="project" value="TreeGrafter"/>
</dbReference>
<dbReference type="PRINTS" id="PR00475">
    <property type="entry name" value="HEXOKINASE"/>
</dbReference>
<dbReference type="InterPro" id="IPR043129">
    <property type="entry name" value="ATPase_NBD"/>
</dbReference>
<comment type="catalytic activity">
    <reaction evidence="10">
        <text>D-fructose + ATP = D-fructose 6-phosphate + ADP + H(+)</text>
        <dbReference type="Rhea" id="RHEA:16125"/>
        <dbReference type="ChEBI" id="CHEBI:15378"/>
        <dbReference type="ChEBI" id="CHEBI:30616"/>
        <dbReference type="ChEBI" id="CHEBI:37721"/>
        <dbReference type="ChEBI" id="CHEBI:61527"/>
        <dbReference type="ChEBI" id="CHEBI:456216"/>
        <dbReference type="EC" id="2.7.1.1"/>
    </reaction>
    <physiologicalReaction direction="left-to-right" evidence="10">
        <dbReference type="Rhea" id="RHEA:16126"/>
    </physiologicalReaction>
</comment>
<dbReference type="InterPro" id="IPR022673">
    <property type="entry name" value="Hexokinase_C"/>
</dbReference>
<comment type="similarity">
    <text evidence="3 11">Belongs to the hexokinase family.</text>
</comment>
<dbReference type="GO" id="GO:0006096">
    <property type="term" value="P:glycolytic process"/>
    <property type="evidence" value="ECO:0007669"/>
    <property type="project" value="UniProtKB-UniPathway"/>
</dbReference>
<evidence type="ECO:0000256" key="4">
    <source>
        <dbReference type="ARBA" id="ARBA00022679"/>
    </source>
</evidence>
<keyword evidence="4 11" id="KW-0808">Transferase</keyword>
<evidence type="ECO:0000256" key="10">
    <source>
        <dbReference type="ARBA" id="ARBA00047905"/>
    </source>
</evidence>
<dbReference type="Gene3D" id="3.40.367.20">
    <property type="match status" value="2"/>
</dbReference>
<evidence type="ECO:0000256" key="5">
    <source>
        <dbReference type="ARBA" id="ARBA00022741"/>
    </source>
</evidence>
<proteinExistence type="inferred from homology"/>
<evidence type="ECO:0000313" key="14">
    <source>
        <dbReference type="EMBL" id="CDJ56071.1"/>
    </source>
</evidence>
<accession>U6LWG6</accession>
<feature type="domain" description="Hexokinase N-terminal" evidence="12">
    <location>
        <begin position="2"/>
        <end position="204"/>
    </location>
</feature>
<feature type="non-terminal residue" evidence="14">
    <location>
        <position position="415"/>
    </location>
</feature>
<dbReference type="OrthoDB" id="354457at2759"/>
<dbReference type="InterPro" id="IPR022672">
    <property type="entry name" value="Hexokinase_N"/>
</dbReference>
<evidence type="ECO:0000313" key="15">
    <source>
        <dbReference type="Proteomes" id="UP000030763"/>
    </source>
</evidence>
<dbReference type="EC" id="2.7.1.-" evidence="11"/>
<keyword evidence="15" id="KW-1185">Reference proteome</keyword>
<dbReference type="PROSITE" id="PS00378">
    <property type="entry name" value="HEXOKINASE_1"/>
    <property type="match status" value="1"/>
</dbReference>
<comment type="pathway">
    <text evidence="2">Carbohydrate metabolism; hexose metabolism.</text>
</comment>
<keyword evidence="5 11" id="KW-0547">Nucleotide-binding</keyword>
<dbReference type="PANTHER" id="PTHR19443:SF16">
    <property type="entry name" value="HEXOKINASE TYPE 1-RELATED"/>
    <property type="match status" value="1"/>
</dbReference>
<evidence type="ECO:0000256" key="9">
    <source>
        <dbReference type="ARBA" id="ARBA00044613"/>
    </source>
</evidence>
<dbReference type="UniPathway" id="UPA00109">
    <property type="reaction ID" value="UER00180"/>
</dbReference>
<dbReference type="GO" id="GO:0006006">
    <property type="term" value="P:glucose metabolic process"/>
    <property type="evidence" value="ECO:0007669"/>
    <property type="project" value="TreeGrafter"/>
</dbReference>
<comment type="catalytic activity">
    <reaction evidence="9">
        <text>a D-hexose + ATP = a D-hexose 6-phosphate + ADP + H(+)</text>
        <dbReference type="Rhea" id="RHEA:22740"/>
        <dbReference type="ChEBI" id="CHEBI:4194"/>
        <dbReference type="ChEBI" id="CHEBI:15378"/>
        <dbReference type="ChEBI" id="CHEBI:30616"/>
        <dbReference type="ChEBI" id="CHEBI:229467"/>
        <dbReference type="ChEBI" id="CHEBI:456216"/>
        <dbReference type="EC" id="2.7.1.1"/>
    </reaction>
    <physiologicalReaction direction="left-to-right" evidence="9">
        <dbReference type="Rhea" id="RHEA:22741"/>
    </physiologicalReaction>
</comment>
<comment type="pathway">
    <text evidence="1">Carbohydrate degradation; glycolysis; D-glyceraldehyde 3-phosphate and glycerone phosphate from D-glucose: step 1/4.</text>
</comment>
<dbReference type="SUPFAM" id="SSF53067">
    <property type="entry name" value="Actin-like ATPase domain"/>
    <property type="match status" value="2"/>
</dbReference>
<gene>
    <name evidence="14" type="ORF">EMWEY_00048420</name>
</gene>
<dbReference type="Pfam" id="PF03727">
    <property type="entry name" value="Hexokinase_2"/>
    <property type="match status" value="1"/>
</dbReference>
<dbReference type="OMA" id="TNIRVCD"/>
<dbReference type="AlphaFoldDB" id="U6LWG6"/>
<dbReference type="VEuPathDB" id="ToxoDB:EMWEY_00048420"/>
<reference evidence="14" key="2">
    <citation type="submission" date="2013-10" db="EMBL/GenBank/DDBJ databases">
        <authorList>
            <person name="Aslett M."/>
        </authorList>
    </citation>
    <scope>NUCLEOTIDE SEQUENCE [LARGE SCALE GENOMIC DNA]</scope>
    <source>
        <strain evidence="14">Weybridge</strain>
    </source>
</reference>
<evidence type="ECO:0000256" key="3">
    <source>
        <dbReference type="ARBA" id="ARBA00009225"/>
    </source>
</evidence>
<dbReference type="EMBL" id="HG718789">
    <property type="protein sequence ID" value="CDJ56071.1"/>
    <property type="molecule type" value="Genomic_DNA"/>
</dbReference>
<keyword evidence="7 11" id="KW-0067">ATP-binding</keyword>
<keyword evidence="8 11" id="KW-0324">Glycolysis</keyword>
<dbReference type="GeneID" id="25338828"/>
<feature type="domain" description="Hexokinase C-terminal" evidence="13">
    <location>
        <begin position="312"/>
        <end position="415"/>
    </location>
</feature>
<dbReference type="Gene3D" id="3.30.420.40">
    <property type="match status" value="1"/>
</dbReference>
<evidence type="ECO:0000259" key="13">
    <source>
        <dbReference type="Pfam" id="PF03727"/>
    </source>
</evidence>